<proteinExistence type="predicted"/>
<dbReference type="KEGG" id="ndi:NDAI_0A03510"/>
<evidence type="ECO:0000256" key="1">
    <source>
        <dbReference type="SAM" id="MobiDB-lite"/>
    </source>
</evidence>
<organism evidence="2 3">
    <name type="scientific">Naumovozyma dairenensis (strain ATCC 10597 / BCRC 20456 / CBS 421 / NBRC 0211 / NRRL Y-12639)</name>
    <name type="common">Saccharomyces dairenensis</name>
    <dbReference type="NCBI Taxonomy" id="1071378"/>
    <lineage>
        <taxon>Eukaryota</taxon>
        <taxon>Fungi</taxon>
        <taxon>Dikarya</taxon>
        <taxon>Ascomycota</taxon>
        <taxon>Saccharomycotina</taxon>
        <taxon>Saccharomycetes</taxon>
        <taxon>Saccharomycetales</taxon>
        <taxon>Saccharomycetaceae</taxon>
        <taxon>Naumovozyma</taxon>
    </lineage>
</organism>
<keyword evidence="3" id="KW-1185">Reference proteome</keyword>
<dbReference type="HOGENOM" id="CLU_593243_0_0_1"/>
<evidence type="ECO:0000313" key="2">
    <source>
        <dbReference type="EMBL" id="CCD22508.1"/>
    </source>
</evidence>
<accession>G0W3X0</accession>
<protein>
    <submittedName>
        <fullName evidence="2">Uncharacterized protein</fullName>
    </submittedName>
</protein>
<name>G0W3X0_NAUDC</name>
<gene>
    <name evidence="2" type="primary">NDAI0A03510</name>
    <name evidence="2" type="ordered locus">NDAI_0A03510</name>
</gene>
<dbReference type="RefSeq" id="XP_003667751.1">
    <property type="nucleotide sequence ID" value="XM_003667703.1"/>
</dbReference>
<dbReference type="eggNOG" id="ENOG502S3XF">
    <property type="taxonomic scope" value="Eukaryota"/>
</dbReference>
<feature type="region of interest" description="Disordered" evidence="1">
    <location>
        <begin position="98"/>
        <end position="132"/>
    </location>
</feature>
<feature type="compositionally biased region" description="Basic and acidic residues" evidence="1">
    <location>
        <begin position="154"/>
        <end position="166"/>
    </location>
</feature>
<dbReference type="GeneID" id="11495417"/>
<dbReference type="AlphaFoldDB" id="G0W3X0"/>
<dbReference type="Proteomes" id="UP000000689">
    <property type="component" value="Chromosome 1"/>
</dbReference>
<sequence length="461" mass="52927">MSTRMEKPQLVPTLMEKHVKGAVSSKQLSEIVLWAQPKLEANDMKNEPTSPNTTTPESRVSSIFSVNNDEKLDSHTEIETNLTFASHAPITLEKNKSIHNPVNHNHKRKKSNGIHSVRQTTRQIHYNNEKKPTFLKRSTSKLKLTIQNIWPNDDSNKGSKNRTNDGRHRKTLLSDEMDSIDSLFSINEQKLPELDDEIIGENLMDANMVFDDILSNIESKYISTATDTIPIILSEYIVPETNKQIDTSSIRSPISQGTLKVKEKKTKCDESLDSGLLEELKVIGQLLSKIDMNEKHLKVKRTPSSCSIATVPPPRSTKRPMVGNKTLAKEFYRSLTNRSNMRLSDPLKVKDIVDRLQNDWEIIHLNIAPSEKATYGQQDRNDNNRIQKKVSFAKEVFLNDTWSASEYERPEENSIKSRRGILLRIEEDPTFFNNIKRELNYFKTHDMEIHKESKGNTQLFY</sequence>
<reference evidence="2 3" key="1">
    <citation type="journal article" date="2011" name="Proc. Natl. Acad. Sci. U.S.A.">
        <title>Evolutionary erosion of yeast sex chromosomes by mating-type switching accidents.</title>
        <authorList>
            <person name="Gordon J.L."/>
            <person name="Armisen D."/>
            <person name="Proux-Wera E."/>
            <person name="Oheigeartaigh S.S."/>
            <person name="Byrne K.P."/>
            <person name="Wolfe K.H."/>
        </authorList>
    </citation>
    <scope>NUCLEOTIDE SEQUENCE [LARGE SCALE GENOMIC DNA]</scope>
    <source>
        <strain evidence="3">ATCC 10597 / BCRC 20456 / CBS 421 / NBRC 0211 / NRRL Y-12639</strain>
    </source>
</reference>
<feature type="region of interest" description="Disordered" evidence="1">
    <location>
        <begin position="149"/>
        <end position="172"/>
    </location>
</feature>
<dbReference type="EMBL" id="HE580267">
    <property type="protein sequence ID" value="CCD22508.1"/>
    <property type="molecule type" value="Genomic_DNA"/>
</dbReference>
<evidence type="ECO:0000313" key="3">
    <source>
        <dbReference type="Proteomes" id="UP000000689"/>
    </source>
</evidence>
<feature type="compositionally biased region" description="Polar residues" evidence="1">
    <location>
        <begin position="113"/>
        <end position="126"/>
    </location>
</feature>
<dbReference type="OrthoDB" id="5563016at2759"/>